<dbReference type="InterPro" id="IPR027157">
    <property type="entry name" value="NCBP2"/>
</dbReference>
<keyword evidence="5 8" id="KW-0508">mRNA splicing</keyword>
<dbReference type="GO" id="GO:0045292">
    <property type="term" value="P:mRNA cis splicing, via spliceosome"/>
    <property type="evidence" value="ECO:0007669"/>
    <property type="project" value="InterPro"/>
</dbReference>
<dbReference type="GeneID" id="24919597"/>
<dbReference type="Gene3D" id="3.30.70.330">
    <property type="match status" value="1"/>
</dbReference>
<dbReference type="InterPro" id="IPR034148">
    <property type="entry name" value="NCBP2_RRM"/>
</dbReference>
<dbReference type="InParanoid" id="D8M450"/>
<feature type="region of interest" description="Disordered" evidence="9">
    <location>
        <begin position="143"/>
        <end position="188"/>
    </location>
</feature>
<dbReference type="Pfam" id="PF00076">
    <property type="entry name" value="RRM_1"/>
    <property type="match status" value="1"/>
</dbReference>
<evidence type="ECO:0000256" key="9">
    <source>
        <dbReference type="SAM" id="MobiDB-lite"/>
    </source>
</evidence>
<dbReference type="InterPro" id="IPR000504">
    <property type="entry name" value="RRM_dom"/>
</dbReference>
<dbReference type="PANTHER" id="PTHR18847:SF0">
    <property type="entry name" value="NUCLEAR CAP-BINDING PROTEIN SUBUNIT 2"/>
    <property type="match status" value="1"/>
</dbReference>
<evidence type="ECO:0000256" key="8">
    <source>
        <dbReference type="RuleBase" id="RU364036"/>
    </source>
</evidence>
<dbReference type="AlphaFoldDB" id="D8M450"/>
<keyword evidence="3 8" id="KW-0507">mRNA processing</keyword>
<sequence length="188" mass="21791">MATLYNVPIRKEPKFYRDYFSSKEDQLNALKSSSTIYVGNLNFSTTEERIFAAFSCCGPIDKVIMGINRRTLAPCGFCFVIFYTHEAAQNAVDFMSGLKIDGRNIRVEMDWGYSDGRQYGRAVDGGQIRHYVKDIITKGQNLDKKQDNHGYRDNRKRDRDGGYNSRYNDSRSRYGNDSGYDYKRHKSY</sequence>
<evidence type="ECO:0000256" key="3">
    <source>
        <dbReference type="ARBA" id="ARBA00022664"/>
    </source>
</evidence>
<keyword evidence="4 7" id="KW-0694">RNA-binding</keyword>
<dbReference type="PANTHER" id="PTHR18847">
    <property type="entry name" value="20 KD NUCLEAR CAP BINDING PROTEIN"/>
    <property type="match status" value="1"/>
</dbReference>
<name>D8M450_BLAHO</name>
<dbReference type="GO" id="GO:0005634">
    <property type="term" value="C:nucleus"/>
    <property type="evidence" value="ECO:0007669"/>
    <property type="project" value="UniProtKB-SubCell"/>
</dbReference>
<reference evidence="11" key="1">
    <citation type="submission" date="2010-02" db="EMBL/GenBank/DDBJ databases">
        <title>Sequencing and annotation of the Blastocystis hominis genome.</title>
        <authorList>
            <person name="Wincker P."/>
        </authorList>
    </citation>
    <scope>NUCLEOTIDE SEQUENCE</scope>
    <source>
        <strain evidence="11">Singapore isolate B</strain>
    </source>
</reference>
<comment type="subcellular location">
    <subcellularLocation>
        <location evidence="1 8">Nucleus</location>
    </subcellularLocation>
</comment>
<evidence type="ECO:0000259" key="10">
    <source>
        <dbReference type="PROSITE" id="PS50102"/>
    </source>
</evidence>
<dbReference type="InterPro" id="IPR012677">
    <property type="entry name" value="Nucleotide-bd_a/b_plait_sf"/>
</dbReference>
<evidence type="ECO:0000256" key="6">
    <source>
        <dbReference type="ARBA" id="ARBA00023242"/>
    </source>
</evidence>
<keyword evidence="12" id="KW-1185">Reference proteome</keyword>
<dbReference type="CDD" id="cd12240">
    <property type="entry name" value="RRM_NCBP2"/>
    <property type="match status" value="1"/>
</dbReference>
<dbReference type="OMA" id="SHSAWIF"/>
<dbReference type="Proteomes" id="UP000008312">
    <property type="component" value="Unassembled WGS sequence"/>
</dbReference>
<feature type="domain" description="RRM" evidence="10">
    <location>
        <begin position="34"/>
        <end position="112"/>
    </location>
</feature>
<dbReference type="OrthoDB" id="201398at2759"/>
<evidence type="ECO:0000256" key="7">
    <source>
        <dbReference type="PROSITE-ProRule" id="PRU00176"/>
    </source>
</evidence>
<organism evidence="11">
    <name type="scientific">Blastocystis hominis</name>
    <dbReference type="NCBI Taxonomy" id="12968"/>
    <lineage>
        <taxon>Eukaryota</taxon>
        <taxon>Sar</taxon>
        <taxon>Stramenopiles</taxon>
        <taxon>Bigyra</taxon>
        <taxon>Opalozoa</taxon>
        <taxon>Opalinata</taxon>
        <taxon>Blastocystidae</taxon>
        <taxon>Blastocystis</taxon>
    </lineage>
</organism>
<evidence type="ECO:0000313" key="11">
    <source>
        <dbReference type="EMBL" id="CBK22839.2"/>
    </source>
</evidence>
<evidence type="ECO:0000256" key="5">
    <source>
        <dbReference type="ARBA" id="ARBA00023187"/>
    </source>
</evidence>
<dbReference type="PROSITE" id="PS50102">
    <property type="entry name" value="RRM"/>
    <property type="match status" value="1"/>
</dbReference>
<evidence type="ECO:0000256" key="1">
    <source>
        <dbReference type="ARBA" id="ARBA00004123"/>
    </source>
</evidence>
<dbReference type="FunCoup" id="D8M450">
    <property type="interactions" value="195"/>
</dbReference>
<keyword evidence="6 8" id="KW-0539">Nucleus</keyword>
<evidence type="ECO:0000256" key="4">
    <source>
        <dbReference type="ARBA" id="ARBA00022884"/>
    </source>
</evidence>
<feature type="compositionally biased region" description="Basic and acidic residues" evidence="9">
    <location>
        <begin position="143"/>
        <end position="161"/>
    </location>
</feature>
<dbReference type="RefSeq" id="XP_012896887.1">
    <property type="nucleotide sequence ID" value="XM_013041433.1"/>
</dbReference>
<dbReference type="GO" id="GO:0005846">
    <property type="term" value="C:nuclear cap binding complex"/>
    <property type="evidence" value="ECO:0007669"/>
    <property type="project" value="InterPro"/>
</dbReference>
<evidence type="ECO:0000256" key="2">
    <source>
        <dbReference type="ARBA" id="ARBA00010725"/>
    </source>
</evidence>
<dbReference type="GO" id="GO:0000339">
    <property type="term" value="F:RNA cap binding"/>
    <property type="evidence" value="ECO:0007669"/>
    <property type="project" value="InterPro"/>
</dbReference>
<accession>D8M450</accession>
<dbReference type="EMBL" id="FN668651">
    <property type="protein sequence ID" value="CBK22839.2"/>
    <property type="molecule type" value="Genomic_DNA"/>
</dbReference>
<evidence type="ECO:0000313" key="12">
    <source>
        <dbReference type="Proteomes" id="UP000008312"/>
    </source>
</evidence>
<dbReference type="InterPro" id="IPR035979">
    <property type="entry name" value="RBD_domain_sf"/>
</dbReference>
<comment type="similarity">
    <text evidence="2 8">Belongs to the RRM NCBP2 family.</text>
</comment>
<dbReference type="SUPFAM" id="SSF54928">
    <property type="entry name" value="RNA-binding domain, RBD"/>
    <property type="match status" value="1"/>
</dbReference>
<protein>
    <recommendedName>
        <fullName evidence="8">Nuclear cap-binding protein subunit 2</fullName>
    </recommendedName>
    <alternativeName>
        <fullName evidence="8">20 kDa nuclear cap-binding protein</fullName>
    </alternativeName>
</protein>
<gene>
    <name evidence="11" type="ORF">GSBLH_T00002427001</name>
</gene>
<dbReference type="SMART" id="SM00360">
    <property type="entry name" value="RRM"/>
    <property type="match status" value="1"/>
</dbReference>
<proteinExistence type="inferred from homology"/>